<dbReference type="EMBL" id="CAAALY010279880">
    <property type="protein sequence ID" value="VEL43250.1"/>
    <property type="molecule type" value="Genomic_DNA"/>
</dbReference>
<organism evidence="1 2">
    <name type="scientific">Protopolystoma xenopodis</name>
    <dbReference type="NCBI Taxonomy" id="117903"/>
    <lineage>
        <taxon>Eukaryota</taxon>
        <taxon>Metazoa</taxon>
        <taxon>Spiralia</taxon>
        <taxon>Lophotrochozoa</taxon>
        <taxon>Platyhelminthes</taxon>
        <taxon>Monogenea</taxon>
        <taxon>Polyopisthocotylea</taxon>
        <taxon>Polystomatidea</taxon>
        <taxon>Polystomatidae</taxon>
        <taxon>Protopolystoma</taxon>
    </lineage>
</organism>
<evidence type="ECO:0000313" key="1">
    <source>
        <dbReference type="EMBL" id="VEL43250.1"/>
    </source>
</evidence>
<evidence type="ECO:0000313" key="2">
    <source>
        <dbReference type="Proteomes" id="UP000784294"/>
    </source>
</evidence>
<keyword evidence="2" id="KW-1185">Reference proteome</keyword>
<gene>
    <name evidence="1" type="ORF">PXEA_LOCUS36690</name>
</gene>
<name>A0A448XRN2_9PLAT</name>
<accession>A0A448XRN2</accession>
<proteinExistence type="predicted"/>
<reference evidence="1" key="1">
    <citation type="submission" date="2018-11" db="EMBL/GenBank/DDBJ databases">
        <authorList>
            <consortium name="Pathogen Informatics"/>
        </authorList>
    </citation>
    <scope>NUCLEOTIDE SEQUENCE</scope>
</reference>
<comment type="caution">
    <text evidence="1">The sequence shown here is derived from an EMBL/GenBank/DDBJ whole genome shotgun (WGS) entry which is preliminary data.</text>
</comment>
<sequence>MVLFWVQLSEACSTNLVSECTCQRTWNIAEETLTLVLQRKDIRSFQKQKKRLIIKFYPLDSINI</sequence>
<protein>
    <submittedName>
        <fullName evidence="1">Uncharacterized protein</fullName>
    </submittedName>
</protein>
<dbReference type="Proteomes" id="UP000784294">
    <property type="component" value="Unassembled WGS sequence"/>
</dbReference>
<dbReference type="AlphaFoldDB" id="A0A448XRN2"/>